<dbReference type="EMBL" id="OU892284">
    <property type="protein sequence ID" value="CAG9772071.1"/>
    <property type="molecule type" value="Genomic_DNA"/>
</dbReference>
<organism evidence="1 2">
    <name type="scientific">Ceutorhynchus assimilis</name>
    <name type="common">cabbage seed weevil</name>
    <dbReference type="NCBI Taxonomy" id="467358"/>
    <lineage>
        <taxon>Eukaryota</taxon>
        <taxon>Metazoa</taxon>
        <taxon>Ecdysozoa</taxon>
        <taxon>Arthropoda</taxon>
        <taxon>Hexapoda</taxon>
        <taxon>Insecta</taxon>
        <taxon>Pterygota</taxon>
        <taxon>Neoptera</taxon>
        <taxon>Endopterygota</taxon>
        <taxon>Coleoptera</taxon>
        <taxon>Polyphaga</taxon>
        <taxon>Cucujiformia</taxon>
        <taxon>Curculionidae</taxon>
        <taxon>Ceutorhynchinae</taxon>
        <taxon>Ceutorhynchus</taxon>
    </lineage>
</organism>
<reference evidence="1" key="1">
    <citation type="submission" date="2022-01" db="EMBL/GenBank/DDBJ databases">
        <authorList>
            <person name="King R."/>
        </authorList>
    </citation>
    <scope>NUCLEOTIDE SEQUENCE</scope>
</reference>
<proteinExistence type="predicted"/>
<evidence type="ECO:0000313" key="2">
    <source>
        <dbReference type="Proteomes" id="UP001152799"/>
    </source>
</evidence>
<dbReference type="Proteomes" id="UP001152799">
    <property type="component" value="Chromosome 8"/>
</dbReference>
<accession>A0A9N9QRI5</accession>
<protein>
    <submittedName>
        <fullName evidence="1">Uncharacterized protein</fullName>
    </submittedName>
</protein>
<dbReference type="AlphaFoldDB" id="A0A9N9QRI5"/>
<keyword evidence="2" id="KW-1185">Reference proteome</keyword>
<gene>
    <name evidence="1" type="ORF">CEUTPL_LOCUS12493</name>
</gene>
<evidence type="ECO:0000313" key="1">
    <source>
        <dbReference type="EMBL" id="CAG9772071.1"/>
    </source>
</evidence>
<sequence length="162" mass="18871">MWFDLDFGPGKVTLSRCVTMSCLGTLLNERVCDAWRAHFLLKLQRASTMADEGISCDIEGRCYITSYVRQQFDFPIHGLDHNNLITCRRCYDSWLGWQRYVEMHRHGNEKVHRHVTVLDGDLIPPDLTPKCHICSHPCFLMVRGYDGLSDMLLKPRIKNRPF</sequence>
<name>A0A9N9QRI5_9CUCU</name>